<evidence type="ECO:0000313" key="3">
    <source>
        <dbReference type="Proteomes" id="UP000018874"/>
    </source>
</evidence>
<dbReference type="AlphaFoldDB" id="W2CWJ5"/>
<gene>
    <name evidence="2" type="ORF">T231_02355</name>
</gene>
<evidence type="ECO:0000256" key="1">
    <source>
        <dbReference type="SAM" id="MobiDB-lite"/>
    </source>
</evidence>
<organism evidence="2 3">
    <name type="scientific">Tannerella sp. oral taxon BU063 isolate Cell 6/7/9</name>
    <dbReference type="NCBI Taxonomy" id="1411021"/>
    <lineage>
        <taxon>Bacteria</taxon>
        <taxon>Pseudomonadati</taxon>
        <taxon>Bacteroidota</taxon>
        <taxon>Bacteroidia</taxon>
        <taxon>Bacteroidales</taxon>
        <taxon>Tannerellaceae</taxon>
        <taxon>Tannerella</taxon>
    </lineage>
</organism>
<dbReference type="EMBL" id="AYYD01000470">
    <property type="protein sequence ID" value="ETK10901.1"/>
    <property type="molecule type" value="Genomic_DNA"/>
</dbReference>
<dbReference type="Proteomes" id="UP000018874">
    <property type="component" value="Unassembled WGS sequence"/>
</dbReference>
<reference evidence="2 3" key="1">
    <citation type="submission" date="2013-11" db="EMBL/GenBank/DDBJ databases">
        <title>Single cell genomics of uncultured Tannerella BU063 (oral taxon 286).</title>
        <authorList>
            <person name="Beall C.J."/>
            <person name="Campbell A.G."/>
            <person name="Griffen A.L."/>
            <person name="Podar M."/>
            <person name="Leys E.J."/>
        </authorList>
    </citation>
    <scope>NUCLEOTIDE SEQUENCE [LARGE SCALE GENOMIC DNA]</scope>
    <source>
        <strain evidence="2">Cell 6/7/9</strain>
    </source>
</reference>
<sequence>MARAKNLISAALTAENITKTKTHIGEIETELPFLIALPAEEKRRMNAMGQISVEYVNLALTGAESFPQYLLPSFKKDEFKKDVTLIRDLQGIRTSVASLLEKLDDTIYGASVDAMQAANEVYDYLKTAGEKDAAVKALVSEMRKRYDHKDKKPADPNKPADPKKPADPQ</sequence>
<name>W2CWJ5_9BACT</name>
<accession>W2CWJ5</accession>
<feature type="region of interest" description="Disordered" evidence="1">
    <location>
        <begin position="144"/>
        <end position="169"/>
    </location>
</feature>
<comment type="caution">
    <text evidence="2">The sequence shown here is derived from an EMBL/GenBank/DDBJ whole genome shotgun (WGS) entry which is preliminary data.</text>
</comment>
<keyword evidence="3" id="KW-1185">Reference proteome</keyword>
<feature type="non-terminal residue" evidence="2">
    <location>
        <position position="169"/>
    </location>
</feature>
<evidence type="ECO:0000313" key="2">
    <source>
        <dbReference type="EMBL" id="ETK10901.1"/>
    </source>
</evidence>
<proteinExistence type="predicted"/>
<protein>
    <submittedName>
        <fullName evidence="2">Uncharacterized protein</fullName>
    </submittedName>
</protein>